<evidence type="ECO:0000313" key="1">
    <source>
        <dbReference type="EMBL" id="KAJ8675487.1"/>
    </source>
</evidence>
<feature type="non-terminal residue" evidence="1">
    <location>
        <position position="1"/>
    </location>
</feature>
<accession>A0ACC2NWK8</accession>
<comment type="caution">
    <text evidence="1">The sequence shown here is derived from an EMBL/GenBank/DDBJ whole genome shotgun (WGS) entry which is preliminary data.</text>
</comment>
<dbReference type="Proteomes" id="UP001239111">
    <property type="component" value="Chromosome 2"/>
</dbReference>
<gene>
    <name evidence="1" type="ORF">QAD02_011273</name>
</gene>
<organism evidence="1 2">
    <name type="scientific">Eretmocerus hayati</name>
    <dbReference type="NCBI Taxonomy" id="131215"/>
    <lineage>
        <taxon>Eukaryota</taxon>
        <taxon>Metazoa</taxon>
        <taxon>Ecdysozoa</taxon>
        <taxon>Arthropoda</taxon>
        <taxon>Hexapoda</taxon>
        <taxon>Insecta</taxon>
        <taxon>Pterygota</taxon>
        <taxon>Neoptera</taxon>
        <taxon>Endopterygota</taxon>
        <taxon>Hymenoptera</taxon>
        <taxon>Apocrita</taxon>
        <taxon>Proctotrupomorpha</taxon>
        <taxon>Chalcidoidea</taxon>
        <taxon>Aphelinidae</taxon>
        <taxon>Aphelininae</taxon>
        <taxon>Eretmocerus</taxon>
    </lineage>
</organism>
<proteinExistence type="predicted"/>
<protein>
    <submittedName>
        <fullName evidence="1">Uncharacterized protein</fullName>
    </submittedName>
</protein>
<evidence type="ECO:0000313" key="2">
    <source>
        <dbReference type="Proteomes" id="UP001239111"/>
    </source>
</evidence>
<reference evidence="1" key="1">
    <citation type="submission" date="2023-04" db="EMBL/GenBank/DDBJ databases">
        <title>A chromosome-level genome assembly of the parasitoid wasp Eretmocerus hayati.</title>
        <authorList>
            <person name="Zhong Y."/>
            <person name="Liu S."/>
            <person name="Liu Y."/>
        </authorList>
    </citation>
    <scope>NUCLEOTIDE SEQUENCE</scope>
    <source>
        <strain evidence="1">ZJU_SS_LIU_2023</strain>
    </source>
</reference>
<dbReference type="EMBL" id="CM056742">
    <property type="protein sequence ID" value="KAJ8675487.1"/>
    <property type="molecule type" value="Genomic_DNA"/>
</dbReference>
<sequence>LPEVPIAGFATAPPPPPPPPPPPMVPGQVPALRINTVSEPGPRRGPQPAMDPYEPPAAIQNAMMTKDKKPFTYTPGMGGKLDLSQIRSPRMARRVAKNAEDEGVEGPPKVFGSNSAVTTPQTPGAQPNFYSQPQVAVPVFPQNVPQQNVSLRNSTLPYNPTGSQSESVARPVIRVETRAQPAYNTTENQSPTPPTSPTQVTLAKAPTPWMQKPLKQQEELPEWAKRTSANRQDSMYEPESPQPQQPQSPQPRQIIVVNTPKQQPQPQQQFIPQQQMRPVRQDSERAAVPRIEDRPSVFTVLNEGGAGHHQLMNSQPHHQSRWGNPVGQSAAPIQQNQGGGAYIVPVQVDGQQYNHNNVQSPTNVRQNPMQNVQRNNVPAYQQPEPGPVQSKSFRVLQKITDTDADQVDGEQLRKLQLTEDDRYLMDKFKEQVDGDTYLHKEEDPRYRGAAIPSRAFRFLQNMTDSGDGTNQNSSASRPVNYAPKKPNRNSNTSEEEPAQVYVPASQQQVQEPKKYTGGAIPSRSFRILQAMTTPENIGFHGIDNSSTTSNANHVTTSMEPTNNCQILQEQYPVSPESHTRSTDDQIINSKFDSNHEICNNSIDQQDKDFPVKLSDPSNQLNFLSNHENNDAPLEEDIGINKAGDMGHRNGKTDVGKFDMTPFLKVNHTNGHWEKIETENNVDSRDTETNSMTQNDKDSILEQMILKYHTMSKKQKEPRNINQNHLIEENIGSPNNNIVSQNSDPETSQSSSLLQKFTSDVSKSTENNDSKGIFGCTQIHKSDLKEEREIHCESTTQSGDRINITANKFDQFTIGKDSKISKTIHDCNTAPMSTAQENATGKRSFKKYHRVQTHSRLFKILTDEPKQQPKSNDNPNNISPIPISEFNLNSMVFEPMSSPRIESSQTAILNQPWKQCDLNHRDFCTHNGNNHENTSKMVNTRWIRPRNNVCCPRIKATIKALSQTNPDCQRTN</sequence>
<name>A0ACC2NWK8_9HYME</name>
<keyword evidence="2" id="KW-1185">Reference proteome</keyword>